<evidence type="ECO:0000256" key="5">
    <source>
        <dbReference type="SAM" id="Phobius"/>
    </source>
</evidence>
<evidence type="ECO:0000259" key="6">
    <source>
        <dbReference type="Pfam" id="PF02656"/>
    </source>
</evidence>
<comment type="caution">
    <text evidence="7">The sequence shown here is derived from an EMBL/GenBank/DDBJ whole genome shotgun (WGS) entry which is preliminary data.</text>
</comment>
<gene>
    <name evidence="7" type="ORF">MAAFP003_33</name>
</gene>
<keyword evidence="3 5" id="KW-1133">Transmembrane helix</keyword>
<evidence type="ECO:0000256" key="1">
    <source>
        <dbReference type="ARBA" id="ARBA00004127"/>
    </source>
</evidence>
<name>A0A2K4Y3K9_9MYCO</name>
<dbReference type="AlphaFoldDB" id="A0A2K4Y3K9"/>
<feature type="domain" description="DUF202" evidence="6">
    <location>
        <begin position="10"/>
        <end position="75"/>
    </location>
</feature>
<evidence type="ECO:0000313" key="7">
    <source>
        <dbReference type="EMBL" id="SOX51373.1"/>
    </source>
</evidence>
<comment type="subcellular location">
    <subcellularLocation>
        <location evidence="1">Endomembrane system</location>
        <topology evidence="1">Multi-pass membrane protein</topology>
    </subcellularLocation>
</comment>
<keyword evidence="2 5" id="KW-0812">Transmembrane</keyword>
<feature type="transmembrane region" description="Helical" evidence="5">
    <location>
        <begin position="21"/>
        <end position="38"/>
    </location>
</feature>
<evidence type="ECO:0000256" key="2">
    <source>
        <dbReference type="ARBA" id="ARBA00022692"/>
    </source>
</evidence>
<dbReference type="Pfam" id="PF02656">
    <property type="entry name" value="DUF202"/>
    <property type="match status" value="1"/>
</dbReference>
<sequence length="114" mass="11914">MIHSAATSPDRGMQPERTALSWTRTSLSVVASGVFIVLKDRTVTDPNGSTVRLGIGSAAALLALTVFAVGIRRRRTLTVRPLPPQLCARAAVPIVAVLVVALTVVVVAYLALGV</sequence>
<feature type="transmembrane region" description="Helical" evidence="5">
    <location>
        <begin position="50"/>
        <end position="69"/>
    </location>
</feature>
<dbReference type="GO" id="GO:0012505">
    <property type="term" value="C:endomembrane system"/>
    <property type="evidence" value="ECO:0007669"/>
    <property type="project" value="UniProtKB-SubCell"/>
</dbReference>
<dbReference type="EMBL" id="FXEG02000001">
    <property type="protein sequence ID" value="SOX51373.1"/>
    <property type="molecule type" value="Genomic_DNA"/>
</dbReference>
<dbReference type="RefSeq" id="WP_096283359.1">
    <property type="nucleotide sequence ID" value="NZ_FXEG02000001.1"/>
</dbReference>
<dbReference type="InterPro" id="IPR003807">
    <property type="entry name" value="DUF202"/>
</dbReference>
<keyword evidence="4 5" id="KW-0472">Membrane</keyword>
<evidence type="ECO:0000256" key="3">
    <source>
        <dbReference type="ARBA" id="ARBA00022989"/>
    </source>
</evidence>
<keyword evidence="8" id="KW-1185">Reference proteome</keyword>
<dbReference type="Proteomes" id="UP000236318">
    <property type="component" value="Unassembled WGS sequence"/>
</dbReference>
<accession>A0A2K4Y3K9</accession>
<evidence type="ECO:0000256" key="4">
    <source>
        <dbReference type="ARBA" id="ARBA00023136"/>
    </source>
</evidence>
<protein>
    <submittedName>
        <fullName evidence="7">DUF202 domain-containing protein</fullName>
    </submittedName>
</protein>
<feature type="transmembrane region" description="Helical" evidence="5">
    <location>
        <begin position="90"/>
        <end position="112"/>
    </location>
</feature>
<evidence type="ECO:0000313" key="8">
    <source>
        <dbReference type="Proteomes" id="UP000236318"/>
    </source>
</evidence>
<dbReference type="OrthoDB" id="3701077at2"/>
<proteinExistence type="predicted"/>
<reference evidence="7" key="1">
    <citation type="submission" date="2018-01" db="EMBL/GenBank/DDBJ databases">
        <authorList>
            <consortium name="Urmite Genomes"/>
        </authorList>
    </citation>
    <scope>NUCLEOTIDE SEQUENCE [LARGE SCALE GENOMIC DNA]</scope>
    <source>
        <strain evidence="7">AFP003</strain>
    </source>
</reference>
<organism evidence="7 8">
    <name type="scientific">Mycobacterium ahvazicum</name>
    <dbReference type="NCBI Taxonomy" id="1964395"/>
    <lineage>
        <taxon>Bacteria</taxon>
        <taxon>Bacillati</taxon>
        <taxon>Actinomycetota</taxon>
        <taxon>Actinomycetes</taxon>
        <taxon>Mycobacteriales</taxon>
        <taxon>Mycobacteriaceae</taxon>
        <taxon>Mycobacterium</taxon>
        <taxon>Mycobacterium simiae complex</taxon>
    </lineage>
</organism>